<evidence type="ECO:0000256" key="1">
    <source>
        <dbReference type="ARBA" id="ARBA00001974"/>
    </source>
</evidence>
<dbReference type="Gene3D" id="3.40.462.20">
    <property type="match status" value="1"/>
</dbReference>
<reference evidence="7 8" key="1">
    <citation type="submission" date="2021-08" db="EMBL/GenBank/DDBJ databases">
        <title>Draft Genome Sequence of Phanerochaete sordida strain YK-624.</title>
        <authorList>
            <person name="Mori T."/>
            <person name="Dohra H."/>
            <person name="Suzuki T."/>
            <person name="Kawagishi H."/>
            <person name="Hirai H."/>
        </authorList>
    </citation>
    <scope>NUCLEOTIDE SEQUENCE [LARGE SCALE GENOMIC DNA]</scope>
    <source>
        <strain evidence="7 8">YK-624</strain>
    </source>
</reference>
<dbReference type="Pfam" id="PF08031">
    <property type="entry name" value="BBE"/>
    <property type="match status" value="1"/>
</dbReference>
<dbReference type="InterPro" id="IPR012951">
    <property type="entry name" value="BBE"/>
</dbReference>
<sequence>MGTDILDVFPPDQVLTPQSGPAYAAAIRRWADNAQRPAQFVVLPKSPSDVAKAIRWAVAHRVELAVCGGGHSCSGASSSEGLVIDLRHFAGVEVDAERRLLTVGGGATWETVDREAAKFGLATVGGTVNHTGVGGLTLGGGYGWLTGDYGLALDNVVQAEVVVASGEILTCSETENADLFWAIRGGGSNFGVVTSFVFKAYPQTNTVWSGLTTFAPDKLPAIIRAAQAISTLPPKGRTAAIIFSCPAPAHAPAVMFLPFFNGPADAGRALFKPLLDLGPLADMTRELRYEEQNALLNDAATHGGRKLMKSAYLGAQIDEGVLMHLWAQWAALLEEYPELRPSIVVLDLHPFEKVMEVPSAGTAFAGRGPLYNLTMIMRWERPELDTMVRQWASQRAQEIRAAESARAGADTGGYANCGVGDESAHTDSFGANYERLSAVKARYDPQMVFHKWCPVVPKGHVGHGSP</sequence>
<dbReference type="EMBL" id="BPQB01000221">
    <property type="protein sequence ID" value="GJF00866.1"/>
    <property type="molecule type" value="Genomic_DNA"/>
</dbReference>
<protein>
    <submittedName>
        <fullName evidence="7">FAD-binding oxidoreductase</fullName>
    </submittedName>
</protein>
<dbReference type="Gene3D" id="3.30.465.10">
    <property type="match status" value="1"/>
</dbReference>
<dbReference type="Proteomes" id="UP000703269">
    <property type="component" value="Unassembled WGS sequence"/>
</dbReference>
<name>A0A9P3GS43_9APHY</name>
<evidence type="ECO:0000259" key="6">
    <source>
        <dbReference type="PROSITE" id="PS51387"/>
    </source>
</evidence>
<keyword evidence="4" id="KW-0274">FAD</keyword>
<gene>
    <name evidence="7" type="ORF">PsYK624_171680</name>
</gene>
<evidence type="ECO:0000256" key="2">
    <source>
        <dbReference type="ARBA" id="ARBA00005466"/>
    </source>
</evidence>
<dbReference type="OrthoDB" id="415825at2759"/>
<dbReference type="AlphaFoldDB" id="A0A9P3GS43"/>
<dbReference type="InterPro" id="IPR050416">
    <property type="entry name" value="FAD-linked_Oxidoreductase"/>
</dbReference>
<accession>A0A9P3GS43</accession>
<comment type="caution">
    <text evidence="7">The sequence shown here is derived from an EMBL/GenBank/DDBJ whole genome shotgun (WGS) entry which is preliminary data.</text>
</comment>
<evidence type="ECO:0000256" key="5">
    <source>
        <dbReference type="ARBA" id="ARBA00023002"/>
    </source>
</evidence>
<feature type="domain" description="FAD-binding PCMH-type" evidence="6">
    <location>
        <begin position="33"/>
        <end position="203"/>
    </location>
</feature>
<dbReference type="InterPro" id="IPR036318">
    <property type="entry name" value="FAD-bd_PCMH-like_sf"/>
</dbReference>
<dbReference type="SUPFAM" id="SSF56176">
    <property type="entry name" value="FAD-binding/transporter-associated domain-like"/>
    <property type="match status" value="1"/>
</dbReference>
<dbReference type="PANTHER" id="PTHR42973">
    <property type="entry name" value="BINDING OXIDOREDUCTASE, PUTATIVE (AFU_ORTHOLOGUE AFUA_1G17690)-RELATED"/>
    <property type="match status" value="1"/>
</dbReference>
<comment type="similarity">
    <text evidence="2">Belongs to the oxygen-dependent FAD-linked oxidoreductase family.</text>
</comment>
<dbReference type="PROSITE" id="PS51387">
    <property type="entry name" value="FAD_PCMH"/>
    <property type="match status" value="1"/>
</dbReference>
<evidence type="ECO:0000256" key="4">
    <source>
        <dbReference type="ARBA" id="ARBA00022827"/>
    </source>
</evidence>
<keyword evidence="3" id="KW-0285">Flavoprotein</keyword>
<dbReference type="InterPro" id="IPR016169">
    <property type="entry name" value="FAD-bd_PCMH_sub2"/>
</dbReference>
<dbReference type="InterPro" id="IPR016167">
    <property type="entry name" value="FAD-bd_PCMH_sub1"/>
</dbReference>
<dbReference type="PANTHER" id="PTHR42973:SF39">
    <property type="entry name" value="FAD-BINDING PCMH-TYPE DOMAIN-CONTAINING PROTEIN"/>
    <property type="match status" value="1"/>
</dbReference>
<dbReference type="Pfam" id="PF01565">
    <property type="entry name" value="FAD_binding_4"/>
    <property type="match status" value="1"/>
</dbReference>
<comment type="cofactor">
    <cofactor evidence="1">
        <name>FAD</name>
        <dbReference type="ChEBI" id="CHEBI:57692"/>
    </cofactor>
</comment>
<dbReference type="GO" id="GO:0016491">
    <property type="term" value="F:oxidoreductase activity"/>
    <property type="evidence" value="ECO:0007669"/>
    <property type="project" value="UniProtKB-KW"/>
</dbReference>
<evidence type="ECO:0000313" key="8">
    <source>
        <dbReference type="Proteomes" id="UP000703269"/>
    </source>
</evidence>
<evidence type="ECO:0000256" key="3">
    <source>
        <dbReference type="ARBA" id="ARBA00022630"/>
    </source>
</evidence>
<dbReference type="InterPro" id="IPR006094">
    <property type="entry name" value="Oxid_FAD_bind_N"/>
</dbReference>
<dbReference type="Gene3D" id="3.30.43.10">
    <property type="entry name" value="Uridine Diphospho-n-acetylenolpyruvylglucosamine Reductase, domain 2"/>
    <property type="match status" value="1"/>
</dbReference>
<organism evidence="7 8">
    <name type="scientific">Phanerochaete sordida</name>
    <dbReference type="NCBI Taxonomy" id="48140"/>
    <lineage>
        <taxon>Eukaryota</taxon>
        <taxon>Fungi</taxon>
        <taxon>Dikarya</taxon>
        <taxon>Basidiomycota</taxon>
        <taxon>Agaricomycotina</taxon>
        <taxon>Agaricomycetes</taxon>
        <taxon>Polyporales</taxon>
        <taxon>Phanerochaetaceae</taxon>
        <taxon>Phanerochaete</taxon>
    </lineage>
</organism>
<dbReference type="GO" id="GO:0071949">
    <property type="term" value="F:FAD binding"/>
    <property type="evidence" value="ECO:0007669"/>
    <property type="project" value="InterPro"/>
</dbReference>
<keyword evidence="5" id="KW-0560">Oxidoreductase</keyword>
<proteinExistence type="inferred from homology"/>
<keyword evidence="8" id="KW-1185">Reference proteome</keyword>
<evidence type="ECO:0000313" key="7">
    <source>
        <dbReference type="EMBL" id="GJF00866.1"/>
    </source>
</evidence>
<dbReference type="InterPro" id="IPR016166">
    <property type="entry name" value="FAD-bd_PCMH"/>
</dbReference>